<organism evidence="1 2">
    <name type="scientific">Roseiconus lacunae</name>
    <dbReference type="NCBI Taxonomy" id="2605694"/>
    <lineage>
        <taxon>Bacteria</taxon>
        <taxon>Pseudomonadati</taxon>
        <taxon>Planctomycetota</taxon>
        <taxon>Planctomycetia</taxon>
        <taxon>Pirellulales</taxon>
        <taxon>Pirellulaceae</taxon>
        <taxon>Roseiconus</taxon>
    </lineage>
</organism>
<dbReference type="Proteomes" id="UP001239462">
    <property type="component" value="Unassembled WGS sequence"/>
</dbReference>
<sequence length="48" mass="5390">MTVRQLIINALRLAMVTTTDNATRPLYRALADQLRLEQNQTFEGGDGI</sequence>
<gene>
    <name evidence="1" type="ORF">QTN89_11115</name>
</gene>
<reference evidence="1 2" key="1">
    <citation type="submission" date="2023-06" db="EMBL/GenBank/DDBJ databases">
        <title>Roseiconus lacunae JC819 isolated from Gulf of Mannar region, Tamil Nadu.</title>
        <authorList>
            <person name="Pk S."/>
            <person name="Ch S."/>
            <person name="Ch V.R."/>
        </authorList>
    </citation>
    <scope>NUCLEOTIDE SEQUENCE [LARGE SCALE GENOMIC DNA]</scope>
    <source>
        <strain evidence="1 2">JC819</strain>
    </source>
</reference>
<dbReference type="EMBL" id="JASZZN010000007">
    <property type="protein sequence ID" value="MDM4015984.1"/>
    <property type="molecule type" value="Genomic_DNA"/>
</dbReference>
<evidence type="ECO:0000313" key="1">
    <source>
        <dbReference type="EMBL" id="MDM4015984.1"/>
    </source>
</evidence>
<comment type="caution">
    <text evidence="1">The sequence shown here is derived from an EMBL/GenBank/DDBJ whole genome shotgun (WGS) entry which is preliminary data.</text>
</comment>
<keyword evidence="2" id="KW-1185">Reference proteome</keyword>
<protein>
    <submittedName>
        <fullName evidence="1">Uncharacterized protein</fullName>
    </submittedName>
</protein>
<name>A0ABT7PHK6_9BACT</name>
<proteinExistence type="predicted"/>
<evidence type="ECO:0000313" key="2">
    <source>
        <dbReference type="Proteomes" id="UP001239462"/>
    </source>
</evidence>
<accession>A0ABT7PHK6</accession>
<dbReference type="RefSeq" id="WP_289163587.1">
    <property type="nucleotide sequence ID" value="NZ_CP141221.1"/>
</dbReference>